<comment type="caution">
    <text evidence="1">The sequence shown here is derived from an EMBL/GenBank/DDBJ whole genome shotgun (WGS) entry which is preliminary data.</text>
</comment>
<proteinExistence type="predicted"/>
<dbReference type="AlphaFoldDB" id="A0A519B983"/>
<name>A0A519B983_9DELT</name>
<evidence type="ECO:0000313" key="2">
    <source>
        <dbReference type="Proteomes" id="UP000320813"/>
    </source>
</evidence>
<gene>
    <name evidence="1" type="ORF">EVJ47_08760</name>
</gene>
<evidence type="ECO:0000313" key="1">
    <source>
        <dbReference type="EMBL" id="RZD13862.1"/>
    </source>
</evidence>
<organism evidence="1 2">
    <name type="scientific">Candidatus Acidulodesulfobacterium ferriphilum</name>
    <dbReference type="NCBI Taxonomy" id="2597223"/>
    <lineage>
        <taxon>Bacteria</taxon>
        <taxon>Deltaproteobacteria</taxon>
        <taxon>Candidatus Acidulodesulfobacterales</taxon>
        <taxon>Candidatus Acidulodesulfobacterium</taxon>
    </lineage>
</organism>
<dbReference type="Proteomes" id="UP000320813">
    <property type="component" value="Unassembled WGS sequence"/>
</dbReference>
<accession>A0A519B983</accession>
<protein>
    <submittedName>
        <fullName evidence="1">Uncharacterized protein</fullName>
    </submittedName>
</protein>
<sequence length="143" mass="16429">MEKILDKNKGCKSINFIFLSDFIGPAPITLERIIGIDRLNKYIFGEFILNSDAVKEATSIIINNPIIRESLERAATFYYAFKYIFYDDKYYGGTPNKELGKLVESGVVKLKTPGTVKLKEFKENSMVWTKILHKIPLKELRNS</sequence>
<reference evidence="1 2" key="1">
    <citation type="submission" date="2019-01" db="EMBL/GenBank/DDBJ databases">
        <title>Insights into ecological role of a new deltaproteobacterial order Candidatus Sinidesulfobacterales (Sva0485) by metagenomics and metatranscriptomics.</title>
        <authorList>
            <person name="Tan S."/>
            <person name="Liu J."/>
            <person name="Fang Y."/>
            <person name="Hedlund B.P."/>
            <person name="Lian Z.H."/>
            <person name="Huang L.Y."/>
            <person name="Li J.T."/>
            <person name="Huang L.N."/>
            <person name="Li W.J."/>
            <person name="Jiang H.C."/>
            <person name="Dong H.L."/>
            <person name="Shu W.S."/>
        </authorList>
    </citation>
    <scope>NUCLEOTIDE SEQUENCE [LARGE SCALE GENOMIC DNA]</scope>
    <source>
        <strain evidence="1">AP3</strain>
    </source>
</reference>
<dbReference type="EMBL" id="SGBD01000006">
    <property type="protein sequence ID" value="RZD13862.1"/>
    <property type="molecule type" value="Genomic_DNA"/>
</dbReference>